<dbReference type="GO" id="GO:0005811">
    <property type="term" value="C:lipid droplet"/>
    <property type="evidence" value="ECO:0007669"/>
    <property type="project" value="TreeGrafter"/>
</dbReference>
<dbReference type="AlphaFoldDB" id="A0A1L9TBA7"/>
<keyword evidence="2" id="KW-1185">Reference proteome</keyword>
<dbReference type="InterPro" id="IPR036291">
    <property type="entry name" value="NAD(P)-bd_dom_sf"/>
</dbReference>
<name>A0A1L9TBA7_9EURO</name>
<dbReference type="GO" id="GO:0005789">
    <property type="term" value="C:endoplasmic reticulum membrane"/>
    <property type="evidence" value="ECO:0007669"/>
    <property type="project" value="TreeGrafter"/>
</dbReference>
<sequence>MNGTVIITGANGSLALGFVESFLASYPQHTLIATVRNPTPERDPNTARLLELIAKYPEANARVEGLDLGSLETVRSFAENISARISSRELPLISAIVCNAFTWSLETGQECTSDGFEATFQVSHLAHYLLVLKLLGRMDPTSGRVIMLGSTAHYPEKPNPLSSLRAGIPDDIEELVKPTPDPPTLVHDRGFQRYGTAKLANVIFTEDLNMRLKKDPDLSNITALAMDPGGLVASRAQSGQKPSVQRLFSVLNILMPVLKHVTTALRTNKDSGQDLVAVSLDPAFHGKRGYYIGQKVGSPSEASANADLQKRLWNACWEWAGLTPGETALQNATPGQYGLYIYSLC</sequence>
<accession>A0A1L9TBA7</accession>
<dbReference type="PANTHER" id="PTHR43647">
    <property type="entry name" value="DEHYDROGENASE"/>
    <property type="match status" value="1"/>
</dbReference>
<dbReference type="Gene3D" id="3.40.50.720">
    <property type="entry name" value="NAD(P)-binding Rossmann-like Domain"/>
    <property type="match status" value="1"/>
</dbReference>
<dbReference type="OrthoDB" id="191139at2759"/>
<dbReference type="STRING" id="1036612.A0A1L9TBA7"/>
<dbReference type="VEuPathDB" id="FungiDB:ASPSYDRAFT_91968"/>
<reference evidence="2" key="1">
    <citation type="journal article" date="2017" name="Genome Biol.">
        <title>Comparative genomics reveals high biological diversity and specific adaptations in the industrially and medically important fungal genus Aspergillus.</title>
        <authorList>
            <person name="de Vries R.P."/>
            <person name="Riley R."/>
            <person name="Wiebenga A."/>
            <person name="Aguilar-Osorio G."/>
            <person name="Amillis S."/>
            <person name="Uchima C.A."/>
            <person name="Anderluh G."/>
            <person name="Asadollahi M."/>
            <person name="Askin M."/>
            <person name="Barry K."/>
            <person name="Battaglia E."/>
            <person name="Bayram O."/>
            <person name="Benocci T."/>
            <person name="Braus-Stromeyer S.A."/>
            <person name="Caldana C."/>
            <person name="Canovas D."/>
            <person name="Cerqueira G.C."/>
            <person name="Chen F."/>
            <person name="Chen W."/>
            <person name="Choi C."/>
            <person name="Clum A."/>
            <person name="Dos Santos R.A."/>
            <person name="Damasio A.R."/>
            <person name="Diallinas G."/>
            <person name="Emri T."/>
            <person name="Fekete E."/>
            <person name="Flipphi M."/>
            <person name="Freyberg S."/>
            <person name="Gallo A."/>
            <person name="Gournas C."/>
            <person name="Habgood R."/>
            <person name="Hainaut M."/>
            <person name="Harispe M.L."/>
            <person name="Henrissat B."/>
            <person name="Hilden K.S."/>
            <person name="Hope R."/>
            <person name="Hossain A."/>
            <person name="Karabika E."/>
            <person name="Karaffa L."/>
            <person name="Karanyi Z."/>
            <person name="Krasevec N."/>
            <person name="Kuo A."/>
            <person name="Kusch H."/>
            <person name="LaButti K."/>
            <person name="Lagendijk E.L."/>
            <person name="Lapidus A."/>
            <person name="Levasseur A."/>
            <person name="Lindquist E."/>
            <person name="Lipzen A."/>
            <person name="Logrieco A.F."/>
            <person name="MacCabe A."/>
            <person name="Maekelae M.R."/>
            <person name="Malavazi I."/>
            <person name="Melin P."/>
            <person name="Meyer V."/>
            <person name="Mielnichuk N."/>
            <person name="Miskei M."/>
            <person name="Molnar A.P."/>
            <person name="Mule G."/>
            <person name="Ngan C.Y."/>
            <person name="Orejas M."/>
            <person name="Orosz E."/>
            <person name="Ouedraogo J.P."/>
            <person name="Overkamp K.M."/>
            <person name="Park H.-S."/>
            <person name="Perrone G."/>
            <person name="Piumi F."/>
            <person name="Punt P.J."/>
            <person name="Ram A.F."/>
            <person name="Ramon A."/>
            <person name="Rauscher S."/>
            <person name="Record E."/>
            <person name="Riano-Pachon D.M."/>
            <person name="Robert V."/>
            <person name="Roehrig J."/>
            <person name="Ruller R."/>
            <person name="Salamov A."/>
            <person name="Salih N.S."/>
            <person name="Samson R.A."/>
            <person name="Sandor E."/>
            <person name="Sanguinetti M."/>
            <person name="Schuetze T."/>
            <person name="Sepcic K."/>
            <person name="Shelest E."/>
            <person name="Sherlock G."/>
            <person name="Sophianopoulou V."/>
            <person name="Squina F.M."/>
            <person name="Sun H."/>
            <person name="Susca A."/>
            <person name="Todd R.B."/>
            <person name="Tsang A."/>
            <person name="Unkles S.E."/>
            <person name="van de Wiele N."/>
            <person name="van Rossen-Uffink D."/>
            <person name="Oliveira J.V."/>
            <person name="Vesth T.C."/>
            <person name="Visser J."/>
            <person name="Yu J.-H."/>
            <person name="Zhou M."/>
            <person name="Andersen M.R."/>
            <person name="Archer D.B."/>
            <person name="Baker S.E."/>
            <person name="Benoit I."/>
            <person name="Brakhage A.A."/>
            <person name="Braus G.H."/>
            <person name="Fischer R."/>
            <person name="Frisvad J.C."/>
            <person name="Goldman G.H."/>
            <person name="Houbraken J."/>
            <person name="Oakley B."/>
            <person name="Pocsi I."/>
            <person name="Scazzocchio C."/>
            <person name="Seiboth B."/>
            <person name="vanKuyk P.A."/>
            <person name="Wortman J."/>
            <person name="Dyer P.S."/>
            <person name="Grigoriev I.V."/>
        </authorList>
    </citation>
    <scope>NUCLEOTIDE SEQUENCE [LARGE SCALE GENOMIC DNA]</scope>
    <source>
        <strain evidence="2">CBS 593.65</strain>
    </source>
</reference>
<protein>
    <recommendedName>
        <fullName evidence="3">Ketoreductase (KR) domain-containing protein</fullName>
    </recommendedName>
</protein>
<dbReference type="GO" id="GO:0005741">
    <property type="term" value="C:mitochondrial outer membrane"/>
    <property type="evidence" value="ECO:0007669"/>
    <property type="project" value="TreeGrafter"/>
</dbReference>
<dbReference type="GeneID" id="63768651"/>
<dbReference type="GO" id="GO:0000253">
    <property type="term" value="F:3-beta-hydroxysteroid 3-dehydrogenase (NADP+) activity"/>
    <property type="evidence" value="ECO:0007669"/>
    <property type="project" value="TreeGrafter"/>
</dbReference>
<evidence type="ECO:0000313" key="1">
    <source>
        <dbReference type="EMBL" id="OJJ56720.1"/>
    </source>
</evidence>
<evidence type="ECO:0008006" key="3">
    <source>
        <dbReference type="Google" id="ProtNLM"/>
    </source>
</evidence>
<evidence type="ECO:0000313" key="2">
    <source>
        <dbReference type="Proteomes" id="UP000184356"/>
    </source>
</evidence>
<dbReference type="InterPro" id="IPR051593">
    <property type="entry name" value="Ergosterol_Biosynth_ERG27"/>
</dbReference>
<dbReference type="PANTHER" id="PTHR43647:SF4">
    <property type="entry name" value="KETOREDUCTASE (KR) DOMAIN-CONTAINING PROTEIN"/>
    <property type="match status" value="1"/>
</dbReference>
<proteinExistence type="predicted"/>
<dbReference type="RefSeq" id="XP_040700526.1">
    <property type="nucleotide sequence ID" value="XM_040852578.1"/>
</dbReference>
<organism evidence="1 2">
    <name type="scientific">Aspergillus sydowii CBS 593.65</name>
    <dbReference type="NCBI Taxonomy" id="1036612"/>
    <lineage>
        <taxon>Eukaryota</taxon>
        <taxon>Fungi</taxon>
        <taxon>Dikarya</taxon>
        <taxon>Ascomycota</taxon>
        <taxon>Pezizomycotina</taxon>
        <taxon>Eurotiomycetes</taxon>
        <taxon>Eurotiomycetidae</taxon>
        <taxon>Eurotiales</taxon>
        <taxon>Aspergillaceae</taxon>
        <taxon>Aspergillus</taxon>
        <taxon>Aspergillus subgen. Nidulantes</taxon>
    </lineage>
</organism>
<dbReference type="Proteomes" id="UP000184356">
    <property type="component" value="Unassembled WGS sequence"/>
</dbReference>
<dbReference type="EMBL" id="KV878590">
    <property type="protein sequence ID" value="OJJ56720.1"/>
    <property type="molecule type" value="Genomic_DNA"/>
</dbReference>
<dbReference type="SUPFAM" id="SSF51735">
    <property type="entry name" value="NAD(P)-binding Rossmann-fold domains"/>
    <property type="match status" value="1"/>
</dbReference>
<gene>
    <name evidence="1" type="ORF">ASPSYDRAFT_91968</name>
</gene>